<reference evidence="2 3" key="1">
    <citation type="submission" date="2016-10" db="EMBL/GenBank/DDBJ databases">
        <authorList>
            <person name="de Groot N.N."/>
        </authorList>
    </citation>
    <scope>NUCLEOTIDE SEQUENCE [LARGE SCALE GENOMIC DNA]</scope>
    <source>
        <strain evidence="2 3">DSM 43019</strain>
    </source>
</reference>
<dbReference type="STRING" id="35752.SAMN05421541_106211"/>
<dbReference type="RefSeq" id="WP_093615158.1">
    <property type="nucleotide sequence ID" value="NZ_BOMT01000023.1"/>
</dbReference>
<feature type="transmembrane region" description="Helical" evidence="1">
    <location>
        <begin position="46"/>
        <end position="66"/>
    </location>
</feature>
<accession>A0A1I2G5L6</accession>
<keyword evidence="1" id="KW-0472">Membrane</keyword>
<gene>
    <name evidence="2" type="ORF">SAMN05421541_106211</name>
</gene>
<dbReference type="EMBL" id="FONV01000006">
    <property type="protein sequence ID" value="SFF12409.1"/>
    <property type="molecule type" value="Genomic_DNA"/>
</dbReference>
<feature type="transmembrane region" description="Helical" evidence="1">
    <location>
        <begin position="78"/>
        <end position="99"/>
    </location>
</feature>
<feature type="transmembrane region" description="Helical" evidence="1">
    <location>
        <begin position="7"/>
        <end position="26"/>
    </location>
</feature>
<proteinExistence type="predicted"/>
<keyword evidence="1" id="KW-1133">Transmembrane helix</keyword>
<keyword evidence="1" id="KW-0812">Transmembrane</keyword>
<evidence type="ECO:0000313" key="2">
    <source>
        <dbReference type="EMBL" id="SFF12409.1"/>
    </source>
</evidence>
<dbReference type="AlphaFoldDB" id="A0A1I2G5L6"/>
<feature type="transmembrane region" description="Helical" evidence="1">
    <location>
        <begin position="119"/>
        <end position="138"/>
    </location>
</feature>
<evidence type="ECO:0000256" key="1">
    <source>
        <dbReference type="SAM" id="Phobius"/>
    </source>
</evidence>
<sequence>MRDATALLVSATLVYYLLILVISRRWGGGTPADGSSADWYGLRSLAVMTAAWLLVSMAAGPLLGVLGRLARIAPMPNAALAAGAACGLLSGEGWLQIVAAPPWRLWAVDGPDASFARGVLVTEVVEILVPLAVLAWLVSARRLRHVWPQVLLAMAVTATLSAGLWHLVRITANQLG</sequence>
<evidence type="ECO:0000313" key="3">
    <source>
        <dbReference type="Proteomes" id="UP000199645"/>
    </source>
</evidence>
<feature type="transmembrane region" description="Helical" evidence="1">
    <location>
        <begin position="150"/>
        <end position="168"/>
    </location>
</feature>
<keyword evidence="3" id="KW-1185">Reference proteome</keyword>
<organism evidence="2 3">
    <name type="scientific">Actinoplanes philippinensis</name>
    <dbReference type="NCBI Taxonomy" id="35752"/>
    <lineage>
        <taxon>Bacteria</taxon>
        <taxon>Bacillati</taxon>
        <taxon>Actinomycetota</taxon>
        <taxon>Actinomycetes</taxon>
        <taxon>Micromonosporales</taxon>
        <taxon>Micromonosporaceae</taxon>
        <taxon>Actinoplanes</taxon>
    </lineage>
</organism>
<dbReference type="Proteomes" id="UP000199645">
    <property type="component" value="Unassembled WGS sequence"/>
</dbReference>
<protein>
    <submittedName>
        <fullName evidence="2">Uncharacterized protein</fullName>
    </submittedName>
</protein>
<dbReference type="OrthoDB" id="3366077at2"/>
<name>A0A1I2G5L6_9ACTN</name>